<keyword evidence="2" id="KW-1185">Reference proteome</keyword>
<accession>A0A9D3NUE8</accession>
<protein>
    <submittedName>
        <fullName evidence="1">Uncharacterized protein</fullName>
    </submittedName>
</protein>
<organism evidence="1 2">
    <name type="scientific">Hemibagrus wyckioides</name>
    <dbReference type="NCBI Taxonomy" id="337641"/>
    <lineage>
        <taxon>Eukaryota</taxon>
        <taxon>Metazoa</taxon>
        <taxon>Chordata</taxon>
        <taxon>Craniata</taxon>
        <taxon>Vertebrata</taxon>
        <taxon>Euteleostomi</taxon>
        <taxon>Actinopterygii</taxon>
        <taxon>Neopterygii</taxon>
        <taxon>Teleostei</taxon>
        <taxon>Ostariophysi</taxon>
        <taxon>Siluriformes</taxon>
        <taxon>Bagridae</taxon>
        <taxon>Hemibagrus</taxon>
    </lineage>
</organism>
<dbReference type="AlphaFoldDB" id="A0A9D3NUE8"/>
<gene>
    <name evidence="1" type="ORF">KOW79_008728</name>
</gene>
<proteinExistence type="predicted"/>
<comment type="caution">
    <text evidence="1">The sequence shown here is derived from an EMBL/GenBank/DDBJ whole genome shotgun (WGS) entry which is preliminary data.</text>
</comment>
<dbReference type="Proteomes" id="UP000824219">
    <property type="component" value="Linkage Group LG10"/>
</dbReference>
<evidence type="ECO:0000313" key="1">
    <source>
        <dbReference type="EMBL" id="KAG7327122.1"/>
    </source>
</evidence>
<evidence type="ECO:0000313" key="2">
    <source>
        <dbReference type="Proteomes" id="UP000824219"/>
    </source>
</evidence>
<reference evidence="1 2" key="1">
    <citation type="submission" date="2021-06" db="EMBL/GenBank/DDBJ databases">
        <title>Chromosome-level genome assembly of the red-tail catfish (Hemibagrus wyckioides).</title>
        <authorList>
            <person name="Shao F."/>
        </authorList>
    </citation>
    <scope>NUCLEOTIDE SEQUENCE [LARGE SCALE GENOMIC DNA]</scope>
    <source>
        <strain evidence="1">EC202008001</strain>
        <tissue evidence="1">Blood</tissue>
    </source>
</reference>
<name>A0A9D3NUE8_9TELE</name>
<dbReference type="EMBL" id="JAHKSW010000010">
    <property type="protein sequence ID" value="KAG7327122.1"/>
    <property type="molecule type" value="Genomic_DNA"/>
</dbReference>
<sequence>MSGLTNVAMQDILQESVRETLWDRFKFIFKKKPGKSRRSKKNRLPEPENVLKRSGFIVHPSLQLDYEKKQQQK</sequence>